<dbReference type="Gene3D" id="1.20.120.1240">
    <property type="entry name" value="Dynamin, middle domain"/>
    <property type="match status" value="1"/>
</dbReference>
<evidence type="ECO:0000256" key="3">
    <source>
        <dbReference type="SAM" id="MobiDB-lite"/>
    </source>
</evidence>
<dbReference type="SUPFAM" id="SSF52540">
    <property type="entry name" value="P-loop containing nucleoside triphosphate hydrolases"/>
    <property type="match status" value="1"/>
</dbReference>
<evidence type="ECO:0000259" key="4">
    <source>
        <dbReference type="PROSITE" id="PS51388"/>
    </source>
</evidence>
<evidence type="ECO:0000256" key="2">
    <source>
        <dbReference type="ARBA" id="ARBA00023134"/>
    </source>
</evidence>
<dbReference type="Pfam" id="PF02212">
    <property type="entry name" value="GED"/>
    <property type="match status" value="1"/>
</dbReference>
<keyword evidence="6" id="KW-1185">Reference proteome</keyword>
<dbReference type="InterPro" id="IPR027417">
    <property type="entry name" value="P-loop_NTPase"/>
</dbReference>
<dbReference type="PANTHER" id="PTHR11566:SF131">
    <property type="entry name" value="GTPASE, PUTATIVE (AFU_ORTHOLOGUE AFUA_6G07630)-RELATED"/>
    <property type="match status" value="1"/>
</dbReference>
<reference evidence="5" key="1">
    <citation type="submission" date="2021-12" db="EMBL/GenBank/DDBJ databases">
        <authorList>
            <person name="Zaccaron A."/>
            <person name="Stergiopoulos I."/>
        </authorList>
    </citation>
    <scope>NUCLEOTIDE SEQUENCE</scope>
    <source>
        <strain evidence="5">Race5_Kim</strain>
    </source>
</reference>
<dbReference type="GO" id="GO:0005525">
    <property type="term" value="F:GTP binding"/>
    <property type="evidence" value="ECO:0007669"/>
    <property type="project" value="InterPro"/>
</dbReference>
<dbReference type="EMBL" id="CP090163">
    <property type="protein sequence ID" value="UJO12399.1"/>
    <property type="molecule type" value="Genomic_DNA"/>
</dbReference>
<dbReference type="KEGG" id="ffu:CLAFUR5_02045"/>
<evidence type="ECO:0000313" key="5">
    <source>
        <dbReference type="EMBL" id="UJO12399.1"/>
    </source>
</evidence>
<dbReference type="Pfam" id="PF01031">
    <property type="entry name" value="Dynamin_M"/>
    <property type="match status" value="1"/>
</dbReference>
<dbReference type="Proteomes" id="UP000756132">
    <property type="component" value="Chromosome 1"/>
</dbReference>
<dbReference type="InterPro" id="IPR001401">
    <property type="entry name" value="Dynamin_GTPase"/>
</dbReference>
<protein>
    <submittedName>
        <fullName evidence="5">Interferon-induced GTP-binding protein Mx1</fullName>
    </submittedName>
</protein>
<dbReference type="GO" id="GO:0003924">
    <property type="term" value="F:GTPase activity"/>
    <property type="evidence" value="ECO:0007669"/>
    <property type="project" value="InterPro"/>
</dbReference>
<name>A0A9Q8L7Z9_PASFU</name>
<evidence type="ECO:0000256" key="1">
    <source>
        <dbReference type="ARBA" id="ARBA00022741"/>
    </source>
</evidence>
<feature type="domain" description="GED" evidence="4">
    <location>
        <begin position="818"/>
        <end position="912"/>
    </location>
</feature>
<dbReference type="GO" id="GO:0005874">
    <property type="term" value="C:microtubule"/>
    <property type="evidence" value="ECO:0007669"/>
    <property type="project" value="TreeGrafter"/>
</dbReference>
<feature type="region of interest" description="Disordered" evidence="3">
    <location>
        <begin position="585"/>
        <end position="641"/>
    </location>
</feature>
<gene>
    <name evidence="5" type="ORF">CLAFUR5_02045</name>
</gene>
<dbReference type="SMART" id="SM00053">
    <property type="entry name" value="DYNc"/>
    <property type="match status" value="1"/>
</dbReference>
<dbReference type="InterPro" id="IPR000375">
    <property type="entry name" value="Dynamin_stalk"/>
</dbReference>
<feature type="region of interest" description="Disordered" evidence="3">
    <location>
        <begin position="105"/>
        <end position="127"/>
    </location>
</feature>
<dbReference type="InterPro" id="IPR045063">
    <property type="entry name" value="Dynamin_N"/>
</dbReference>
<dbReference type="GO" id="GO:0005886">
    <property type="term" value="C:plasma membrane"/>
    <property type="evidence" value="ECO:0007669"/>
    <property type="project" value="TreeGrafter"/>
</dbReference>
<dbReference type="GO" id="GO:0031623">
    <property type="term" value="P:receptor internalization"/>
    <property type="evidence" value="ECO:0007669"/>
    <property type="project" value="TreeGrafter"/>
</dbReference>
<keyword evidence="1" id="KW-0547">Nucleotide-binding</keyword>
<dbReference type="RefSeq" id="XP_047756765.1">
    <property type="nucleotide sequence ID" value="XM_047901193.1"/>
</dbReference>
<keyword evidence="2" id="KW-0342">GTP-binding</keyword>
<dbReference type="InterPro" id="IPR022812">
    <property type="entry name" value="Dynamin"/>
</dbReference>
<feature type="compositionally biased region" description="Basic and acidic residues" evidence="3">
    <location>
        <begin position="60"/>
        <end position="73"/>
    </location>
</feature>
<organism evidence="5 6">
    <name type="scientific">Passalora fulva</name>
    <name type="common">Tomato leaf mold</name>
    <name type="synonym">Cladosporium fulvum</name>
    <dbReference type="NCBI Taxonomy" id="5499"/>
    <lineage>
        <taxon>Eukaryota</taxon>
        <taxon>Fungi</taxon>
        <taxon>Dikarya</taxon>
        <taxon>Ascomycota</taxon>
        <taxon>Pezizomycotina</taxon>
        <taxon>Dothideomycetes</taxon>
        <taxon>Dothideomycetidae</taxon>
        <taxon>Mycosphaerellales</taxon>
        <taxon>Mycosphaerellaceae</taxon>
        <taxon>Fulvia</taxon>
    </lineage>
</organism>
<dbReference type="PRINTS" id="PR00195">
    <property type="entry name" value="DYNAMIN"/>
</dbReference>
<feature type="compositionally biased region" description="Low complexity" evidence="3">
    <location>
        <begin position="623"/>
        <end position="638"/>
    </location>
</feature>
<proteinExistence type="predicted"/>
<dbReference type="PANTHER" id="PTHR11566">
    <property type="entry name" value="DYNAMIN"/>
    <property type="match status" value="1"/>
</dbReference>
<dbReference type="GO" id="GO:0008017">
    <property type="term" value="F:microtubule binding"/>
    <property type="evidence" value="ECO:0007669"/>
    <property type="project" value="TreeGrafter"/>
</dbReference>
<dbReference type="OrthoDB" id="5061070at2759"/>
<sequence length="912" mass="101228">MSISLHLGHYAHPFVNDFVVASYETRRQICHTNSSSIYFHPPPPPPNDIHLPPTTPPQLDDMRSRVKQERVQDNDDSGGLLPPPPPATTPATTMAMRASTPISIASTTPAPAEDQRSSSAIVTPGNDEDITMANMDASATASVMEQMGTPARQLIHAIQRLEALNIDATLESVPKFVVIGDQSAGKSSVIEAICDIQLPRNEGTCTRCPYQISTTSSGPDGSWSCKISIVKKYAYRPEIRAGHNGASFNRWGDQETQVFEFVTLHSKQDLEVALCRAQLAVLNPHQDPQSFRNVPIKRGHVHAQKVGFSPNIISLDIAAPNLPDLSFYDLPGAINTMGDESQEFLVEFVETLLKRYIQDEEAHIVLACAANQDLEVSTALRFLRQCKATQRALGVLTKPDLVDATPGKIKFFDDLLHGKQYKLGGGWFVTRQLSQKELNGEHALTHEQARQIEANFFAAGAWSTTLGAYANRFGIPNLQHCISRELTDDIVRKLPTIVARVQGRLSSLNDELAMFPEQAAPQTASLTVITEIDRVKTAIIAQINADSNISTFRNDYREMYRNLGKRLRNLKPEVVWVTPGYTKPSIAVDSDEEEGTPCKRSRTNNGHRAVSAAPGSSGRAVRRTPASSSSSQQTSSRPGKTIFRLNEVKKRFDSSPGGDIPDQVSDSVVKSLSVEPVAAWGNLTNGLIKQIRTAFSQMLENAINNSLAQRSTTELYRRTVEITNALFEEHLQEVTDFVCRLVASECHRAMTYNPLISQKRAAYETENLRLRREQRVEEYFETLDAEGRKVPNIPEQKKKADDIAWVTANLGIDQYEREVKALATPLAYYEIASAGLVDTIAKQFECGLMYSYEDRLQRKLLEELRATTDPEYCVSLLAEDPEREARREELLAERVKLEKALAELKALPGAHT</sequence>
<dbReference type="GeneID" id="71981923"/>
<reference evidence="5" key="2">
    <citation type="journal article" date="2022" name="Microb. Genom.">
        <title>A chromosome-scale genome assembly of the tomato pathogen Cladosporium fulvum reveals a compartmentalized genome architecture and the presence of a dispensable chromosome.</title>
        <authorList>
            <person name="Zaccaron A.Z."/>
            <person name="Chen L.H."/>
            <person name="Samaras A."/>
            <person name="Stergiopoulos I."/>
        </authorList>
    </citation>
    <scope>NUCLEOTIDE SEQUENCE</scope>
    <source>
        <strain evidence="5">Race5_Kim</strain>
    </source>
</reference>
<dbReference type="PROSITE" id="PS51388">
    <property type="entry name" value="GED"/>
    <property type="match status" value="1"/>
</dbReference>
<dbReference type="Pfam" id="PF00350">
    <property type="entry name" value="Dynamin_N"/>
    <property type="match status" value="1"/>
</dbReference>
<evidence type="ECO:0000313" key="6">
    <source>
        <dbReference type="Proteomes" id="UP000756132"/>
    </source>
</evidence>
<dbReference type="InterPro" id="IPR020850">
    <property type="entry name" value="GED_dom"/>
</dbReference>
<dbReference type="InterPro" id="IPR003130">
    <property type="entry name" value="GED"/>
</dbReference>
<dbReference type="GO" id="GO:0005737">
    <property type="term" value="C:cytoplasm"/>
    <property type="evidence" value="ECO:0007669"/>
    <property type="project" value="TreeGrafter"/>
</dbReference>
<dbReference type="AlphaFoldDB" id="A0A9Q8L7Z9"/>
<accession>A0A9Q8L7Z9</accession>
<dbReference type="Gene3D" id="3.40.50.300">
    <property type="entry name" value="P-loop containing nucleotide triphosphate hydrolases"/>
    <property type="match status" value="1"/>
</dbReference>
<feature type="region of interest" description="Disordered" evidence="3">
    <location>
        <begin position="34"/>
        <end position="92"/>
    </location>
</feature>